<dbReference type="PANTHER" id="PTHR12592:SF0">
    <property type="entry name" value="ATP-DEPENDENT (S)-NAD(P)H-HYDRATE DEHYDRATASE"/>
    <property type="match status" value="1"/>
</dbReference>
<comment type="cofactor">
    <cofactor evidence="17">
        <name>Mg(2+)</name>
        <dbReference type="ChEBI" id="CHEBI:18420"/>
    </cofactor>
</comment>
<dbReference type="EMBL" id="QOPI01000005">
    <property type="protein sequence ID" value="RCL45085.1"/>
    <property type="molecule type" value="Genomic_DNA"/>
</dbReference>
<name>A0A368C6Q3_9GAMM</name>
<evidence type="ECO:0000256" key="6">
    <source>
        <dbReference type="ARBA" id="ARBA00022741"/>
    </source>
</evidence>
<feature type="domain" description="YjeF N-terminal" evidence="20">
    <location>
        <begin position="5"/>
        <end position="209"/>
    </location>
</feature>
<dbReference type="Pfam" id="PF03853">
    <property type="entry name" value="YjeF_N"/>
    <property type="match status" value="1"/>
</dbReference>
<evidence type="ECO:0000259" key="19">
    <source>
        <dbReference type="PROSITE" id="PS51383"/>
    </source>
</evidence>
<keyword evidence="12 17" id="KW-0456">Lyase</keyword>
<evidence type="ECO:0000256" key="7">
    <source>
        <dbReference type="ARBA" id="ARBA00022840"/>
    </source>
</evidence>
<dbReference type="SUPFAM" id="SSF64153">
    <property type="entry name" value="YjeF N-terminal domain-like"/>
    <property type="match status" value="1"/>
</dbReference>
<evidence type="ECO:0000256" key="15">
    <source>
        <dbReference type="ARBA" id="ARBA00048238"/>
    </source>
</evidence>
<dbReference type="NCBIfam" id="TIGR00196">
    <property type="entry name" value="yjeF_cterm"/>
    <property type="match status" value="1"/>
</dbReference>
<dbReference type="NCBIfam" id="TIGR00197">
    <property type="entry name" value="yjeF_nterm"/>
    <property type="match status" value="1"/>
</dbReference>
<evidence type="ECO:0000256" key="1">
    <source>
        <dbReference type="ARBA" id="ARBA00000013"/>
    </source>
</evidence>
<evidence type="ECO:0000256" key="10">
    <source>
        <dbReference type="ARBA" id="ARBA00023027"/>
    </source>
</evidence>
<dbReference type="Pfam" id="PF01256">
    <property type="entry name" value="Carb_kinase"/>
    <property type="match status" value="1"/>
</dbReference>
<feature type="binding site" evidence="17">
    <location>
        <position position="432"/>
    </location>
    <ligand>
        <name>(6S)-NADPHX</name>
        <dbReference type="ChEBI" id="CHEBI:64076"/>
    </ligand>
</feature>
<dbReference type="EC" id="4.2.1.136" evidence="17"/>
<dbReference type="CDD" id="cd01171">
    <property type="entry name" value="YXKO-related"/>
    <property type="match status" value="1"/>
</dbReference>
<dbReference type="PROSITE" id="PS51385">
    <property type="entry name" value="YJEF_N"/>
    <property type="match status" value="1"/>
</dbReference>
<dbReference type="AlphaFoldDB" id="A0A368C6Q3"/>
<comment type="similarity">
    <text evidence="17">Belongs to the NnrD/CARKD family.</text>
</comment>
<evidence type="ECO:0000256" key="18">
    <source>
        <dbReference type="PIRNR" id="PIRNR017184"/>
    </source>
</evidence>
<dbReference type="PANTHER" id="PTHR12592">
    <property type="entry name" value="ATP-DEPENDENT (S)-NAD(P)H-HYDRATE DEHYDRATASE FAMILY MEMBER"/>
    <property type="match status" value="1"/>
</dbReference>
<feature type="binding site" evidence="17">
    <location>
        <position position="312"/>
    </location>
    <ligand>
        <name>(6S)-NADPHX</name>
        <dbReference type="ChEBI" id="CHEBI:64076"/>
    </ligand>
</feature>
<keyword evidence="5 18" id="KW-0479">Metal-binding</keyword>
<keyword evidence="9 18" id="KW-0630">Potassium</keyword>
<evidence type="ECO:0000256" key="5">
    <source>
        <dbReference type="ARBA" id="ARBA00022723"/>
    </source>
</evidence>
<feature type="domain" description="YjeF C-terminal" evidence="19">
    <location>
        <begin position="217"/>
        <end position="491"/>
    </location>
</feature>
<comment type="subunit">
    <text evidence="17">Homotetramer.</text>
</comment>
<evidence type="ECO:0000259" key="20">
    <source>
        <dbReference type="PROSITE" id="PS51385"/>
    </source>
</evidence>
<keyword evidence="11 18" id="KW-0413">Isomerase</keyword>
<dbReference type="Proteomes" id="UP000252915">
    <property type="component" value="Unassembled WGS sequence"/>
</dbReference>
<evidence type="ECO:0000256" key="8">
    <source>
        <dbReference type="ARBA" id="ARBA00022857"/>
    </source>
</evidence>
<keyword evidence="10 17" id="KW-0520">NAD</keyword>
<keyword evidence="6 17" id="KW-0547">Nucleotide-binding</keyword>
<organism evidence="21 22">
    <name type="scientific">SAR86 cluster bacterium</name>
    <dbReference type="NCBI Taxonomy" id="2030880"/>
    <lineage>
        <taxon>Bacteria</taxon>
        <taxon>Pseudomonadati</taxon>
        <taxon>Pseudomonadota</taxon>
        <taxon>Gammaproteobacteria</taxon>
        <taxon>SAR86 cluster</taxon>
    </lineage>
</organism>
<evidence type="ECO:0000256" key="13">
    <source>
        <dbReference type="ARBA" id="ARBA00023268"/>
    </source>
</evidence>
<evidence type="ECO:0000256" key="14">
    <source>
        <dbReference type="ARBA" id="ARBA00025153"/>
    </source>
</evidence>
<dbReference type="HAMAP" id="MF_01965">
    <property type="entry name" value="NADHX_dehydratase"/>
    <property type="match status" value="1"/>
</dbReference>
<dbReference type="InterPro" id="IPR036652">
    <property type="entry name" value="YjeF_N_dom_sf"/>
</dbReference>
<dbReference type="PIRSF" id="PIRSF017184">
    <property type="entry name" value="Nnr"/>
    <property type="match status" value="1"/>
</dbReference>
<evidence type="ECO:0000256" key="2">
    <source>
        <dbReference type="ARBA" id="ARBA00000909"/>
    </source>
</evidence>
<comment type="catalytic activity">
    <reaction evidence="15 17 18">
        <text>(6S)-NADHX + ADP = AMP + phosphate + NADH + H(+)</text>
        <dbReference type="Rhea" id="RHEA:32223"/>
        <dbReference type="ChEBI" id="CHEBI:15378"/>
        <dbReference type="ChEBI" id="CHEBI:43474"/>
        <dbReference type="ChEBI" id="CHEBI:57945"/>
        <dbReference type="ChEBI" id="CHEBI:64074"/>
        <dbReference type="ChEBI" id="CHEBI:456215"/>
        <dbReference type="ChEBI" id="CHEBI:456216"/>
        <dbReference type="EC" id="4.2.1.136"/>
    </reaction>
</comment>
<dbReference type="GO" id="GO:0046872">
    <property type="term" value="F:metal ion binding"/>
    <property type="evidence" value="ECO:0007669"/>
    <property type="project" value="UniProtKB-UniRule"/>
</dbReference>
<feature type="binding site" evidence="17">
    <location>
        <position position="366"/>
    </location>
    <ligand>
        <name>(6S)-NADPHX</name>
        <dbReference type="ChEBI" id="CHEBI:64076"/>
    </ligand>
</feature>
<evidence type="ECO:0000256" key="3">
    <source>
        <dbReference type="ARBA" id="ARBA00006001"/>
    </source>
</evidence>
<sequence length="492" mass="52863">MKPLFLSDEVKLHEAQYFYQGNSDKQLMLKAAKVATDFIAKSTSFKKFICVCGPGNNGGDGYYIGINLSKMGFDVKIIDAIKNKEKSLLCKDAFNIAFNGNLIHKSSILDNNQKNVVIIDAIFGTSLKGCVSPSISMLINKMNKFDEIFSIDLPSGIDPDLGISCGTHVNAKKTISFVGRKVGLSLNEGKISSGKLYFDNLDLDMQTQSKALAISYNFEDVKDLTPKRSTDSHKGNHGKTVIFGGDIKMGGAAIMAAEMSLKSGSGLVSLITQPIHVEASLIRNPEIMTIGCERPNEFKLDPDNNTFVCGPGLTDSNWSKSIIELLINYSSKINGSIILDAGALRYLAKDNNCLKNNAAPIIMTPHPGEAADLLNIPIKEVQQDRINSAKKLVGMYSATVVLKGYGTIIANKEELYICEEGGPELATGGTGDILAGLIGGLVSQGLSSLNACLLAVAVHGKAGSQFKLENGINGLAASELIPYIRKTLNKKR</sequence>
<dbReference type="Gene3D" id="3.40.50.10260">
    <property type="entry name" value="YjeF N-terminal domain"/>
    <property type="match status" value="1"/>
</dbReference>
<comment type="caution">
    <text evidence="21">The sequence shown here is derived from an EMBL/GenBank/DDBJ whole genome shotgun (WGS) entry which is preliminary data.</text>
</comment>
<dbReference type="PROSITE" id="PS51383">
    <property type="entry name" value="YJEF_C_3"/>
    <property type="match status" value="1"/>
</dbReference>
<evidence type="ECO:0000256" key="4">
    <source>
        <dbReference type="ARBA" id="ARBA00009524"/>
    </source>
</evidence>
<feature type="binding site" evidence="17">
    <location>
        <begin position="403"/>
        <end position="407"/>
    </location>
    <ligand>
        <name>AMP</name>
        <dbReference type="ChEBI" id="CHEBI:456215"/>
    </ligand>
</feature>
<feature type="binding site" evidence="17">
    <location>
        <position position="431"/>
    </location>
    <ligand>
        <name>AMP</name>
        <dbReference type="ChEBI" id="CHEBI:456215"/>
    </ligand>
</feature>
<accession>A0A368C6Q3</accession>
<reference evidence="21 22" key="1">
    <citation type="journal article" date="2018" name="Microbiome">
        <title>Fine metagenomic profile of the Mediterranean stratified and mixed water columns revealed by assembly and recruitment.</title>
        <authorList>
            <person name="Haro-Moreno J.M."/>
            <person name="Lopez-Perez M."/>
            <person name="De La Torre J.R."/>
            <person name="Picazo A."/>
            <person name="Camacho A."/>
            <person name="Rodriguez-Valera F."/>
        </authorList>
    </citation>
    <scope>NUCLEOTIDE SEQUENCE [LARGE SCALE GENOMIC DNA]</scope>
    <source>
        <strain evidence="21">MED-G78</strain>
    </source>
</reference>
<evidence type="ECO:0000256" key="17">
    <source>
        <dbReference type="HAMAP-Rule" id="MF_01965"/>
    </source>
</evidence>
<comment type="function">
    <text evidence="17">Catalyzes the dehydration of the S-form of NAD(P)HX at the expense of ADP, which is converted to AMP. Together with NAD(P)HX epimerase, which catalyzes the epimerization of the S- and R-forms, the enzyme allows the repair of both epimers of NAD(P)HX, a damaged form of NAD(P)H that is a result of enzymatic or heat-dependent hydration.</text>
</comment>
<evidence type="ECO:0000256" key="12">
    <source>
        <dbReference type="ARBA" id="ARBA00023239"/>
    </source>
</evidence>
<comment type="catalytic activity">
    <reaction evidence="1 18">
        <text>(6R)-NADHX = (6S)-NADHX</text>
        <dbReference type="Rhea" id="RHEA:32215"/>
        <dbReference type="ChEBI" id="CHEBI:64074"/>
        <dbReference type="ChEBI" id="CHEBI:64075"/>
        <dbReference type="EC" id="5.1.99.6"/>
    </reaction>
</comment>
<comment type="similarity">
    <text evidence="3 18">In the N-terminal section; belongs to the NnrE/AIBP family.</text>
</comment>
<dbReference type="GO" id="GO:0110051">
    <property type="term" value="P:metabolite repair"/>
    <property type="evidence" value="ECO:0007669"/>
    <property type="project" value="TreeGrafter"/>
</dbReference>
<dbReference type="SUPFAM" id="SSF53613">
    <property type="entry name" value="Ribokinase-like"/>
    <property type="match status" value="1"/>
</dbReference>
<evidence type="ECO:0000256" key="16">
    <source>
        <dbReference type="ARBA" id="ARBA00049209"/>
    </source>
</evidence>
<evidence type="ECO:0000256" key="9">
    <source>
        <dbReference type="ARBA" id="ARBA00022958"/>
    </source>
</evidence>
<dbReference type="GO" id="GO:0052856">
    <property type="term" value="F:NAD(P)HX epimerase activity"/>
    <property type="evidence" value="ECO:0007669"/>
    <property type="project" value="UniProtKB-EC"/>
</dbReference>
<evidence type="ECO:0000313" key="22">
    <source>
        <dbReference type="Proteomes" id="UP000252915"/>
    </source>
</evidence>
<dbReference type="InterPro" id="IPR030677">
    <property type="entry name" value="Nnr"/>
</dbReference>
<feature type="binding site" evidence="17">
    <location>
        <position position="252"/>
    </location>
    <ligand>
        <name>(6S)-NADPHX</name>
        <dbReference type="ChEBI" id="CHEBI:64076"/>
    </ligand>
</feature>
<gene>
    <name evidence="17" type="primary">nnrD</name>
    <name evidence="21" type="ORF">DBW92_01845</name>
</gene>
<keyword evidence="8 17" id="KW-0521">NADP</keyword>
<proteinExistence type="inferred from homology"/>
<dbReference type="Gene3D" id="3.40.1190.20">
    <property type="match status" value="1"/>
</dbReference>
<dbReference type="InterPro" id="IPR004443">
    <property type="entry name" value="YjeF_N_dom"/>
</dbReference>
<keyword evidence="7 17" id="KW-0067">ATP-binding</keyword>
<dbReference type="InterPro" id="IPR000631">
    <property type="entry name" value="CARKD"/>
</dbReference>
<dbReference type="InterPro" id="IPR029056">
    <property type="entry name" value="Ribokinase-like"/>
</dbReference>
<comment type="catalytic activity">
    <reaction evidence="16 17 18">
        <text>(6S)-NADPHX + ADP = AMP + phosphate + NADPH + H(+)</text>
        <dbReference type="Rhea" id="RHEA:32235"/>
        <dbReference type="ChEBI" id="CHEBI:15378"/>
        <dbReference type="ChEBI" id="CHEBI:43474"/>
        <dbReference type="ChEBI" id="CHEBI:57783"/>
        <dbReference type="ChEBI" id="CHEBI:64076"/>
        <dbReference type="ChEBI" id="CHEBI:456215"/>
        <dbReference type="ChEBI" id="CHEBI:456216"/>
        <dbReference type="EC" id="4.2.1.136"/>
    </reaction>
</comment>
<evidence type="ECO:0000313" key="21">
    <source>
        <dbReference type="EMBL" id="RCL45085.1"/>
    </source>
</evidence>
<comment type="similarity">
    <text evidence="4 18">In the C-terminal section; belongs to the NnrD/CARKD family.</text>
</comment>
<keyword evidence="13" id="KW-0511">Multifunctional enzyme</keyword>
<comment type="cofactor">
    <cofactor evidence="18">
        <name>K(+)</name>
        <dbReference type="ChEBI" id="CHEBI:29103"/>
    </cofactor>
    <text evidence="18">Binds 1 potassium ion per subunit.</text>
</comment>
<evidence type="ECO:0000256" key="11">
    <source>
        <dbReference type="ARBA" id="ARBA00023235"/>
    </source>
</evidence>
<dbReference type="GO" id="GO:0005524">
    <property type="term" value="F:ATP binding"/>
    <property type="evidence" value="ECO:0007669"/>
    <property type="project" value="UniProtKB-UniRule"/>
</dbReference>
<comment type="function">
    <text evidence="14 18">Bifunctional enzyme that catalyzes the epimerization of the S- and R-forms of NAD(P)HX and the dehydration of the S-form of NAD(P)HX at the expense of ADP, which is converted to AMP. This allows the repair of both epimers of NAD(P)HX, a damaged form of NAD(P)H that is a result of enzymatic or heat-dependent hydration.</text>
</comment>
<comment type="catalytic activity">
    <reaction evidence="2 18">
        <text>(6R)-NADPHX = (6S)-NADPHX</text>
        <dbReference type="Rhea" id="RHEA:32227"/>
        <dbReference type="ChEBI" id="CHEBI:64076"/>
        <dbReference type="ChEBI" id="CHEBI:64077"/>
        <dbReference type="EC" id="5.1.99.6"/>
    </reaction>
</comment>
<protein>
    <recommendedName>
        <fullName evidence="17">ADP-dependent (S)-NAD(P)H-hydrate dehydratase</fullName>
        <ecNumber evidence="17">4.2.1.136</ecNumber>
    </recommendedName>
    <alternativeName>
        <fullName evidence="17">ADP-dependent NAD(P)HX dehydratase</fullName>
    </alternativeName>
</protein>
<dbReference type="GO" id="GO:0046496">
    <property type="term" value="P:nicotinamide nucleotide metabolic process"/>
    <property type="evidence" value="ECO:0007669"/>
    <property type="project" value="UniProtKB-UniRule"/>
</dbReference>
<dbReference type="GO" id="GO:0052855">
    <property type="term" value="F:ADP-dependent NAD(P)H-hydrate dehydratase activity"/>
    <property type="evidence" value="ECO:0007669"/>
    <property type="project" value="UniProtKB-UniRule"/>
</dbReference>